<dbReference type="InterPro" id="IPR036074">
    <property type="entry name" value="CbiD_sf"/>
</dbReference>
<evidence type="ECO:0000256" key="3">
    <source>
        <dbReference type="ARBA" id="ARBA00022679"/>
    </source>
</evidence>
<dbReference type="GO" id="GO:0032259">
    <property type="term" value="P:methylation"/>
    <property type="evidence" value="ECO:0007669"/>
    <property type="project" value="UniProtKB-KW"/>
</dbReference>
<comment type="function">
    <text evidence="5">Catalyzes the methylation of C-1 in cobalt-precorrin-5B to form cobalt-precorrin-6A.</text>
</comment>
<proteinExistence type="inferred from homology"/>
<dbReference type="RefSeq" id="WP_125551697.1">
    <property type="nucleotide sequence ID" value="NZ_JBHSSL010000027.1"/>
</dbReference>
<accession>A0ABW1RFN7</accession>
<dbReference type="Gene3D" id="3.30.2110.10">
    <property type="entry name" value="CbiD-like"/>
    <property type="match status" value="1"/>
</dbReference>
<evidence type="ECO:0000256" key="5">
    <source>
        <dbReference type="HAMAP-Rule" id="MF_00787"/>
    </source>
</evidence>
<evidence type="ECO:0000313" key="7">
    <source>
        <dbReference type="Proteomes" id="UP001596289"/>
    </source>
</evidence>
<keyword evidence="2 5" id="KW-0489">Methyltransferase</keyword>
<dbReference type="PIRSF" id="PIRSF026782">
    <property type="entry name" value="CbiD"/>
    <property type="match status" value="1"/>
</dbReference>
<dbReference type="PANTHER" id="PTHR35863">
    <property type="entry name" value="COBALT-PRECORRIN-5B C(1)-METHYLTRANSFERASE"/>
    <property type="match status" value="1"/>
</dbReference>
<dbReference type="NCBIfam" id="TIGR00312">
    <property type="entry name" value="cbiD"/>
    <property type="match status" value="1"/>
</dbReference>
<evidence type="ECO:0000256" key="1">
    <source>
        <dbReference type="ARBA" id="ARBA00022573"/>
    </source>
</evidence>
<organism evidence="6 7">
    <name type="scientific">Loigolactobacillus jiayinensis</name>
    <dbReference type="NCBI Taxonomy" id="2486016"/>
    <lineage>
        <taxon>Bacteria</taxon>
        <taxon>Bacillati</taxon>
        <taxon>Bacillota</taxon>
        <taxon>Bacilli</taxon>
        <taxon>Lactobacillales</taxon>
        <taxon>Lactobacillaceae</taxon>
        <taxon>Loigolactobacillus</taxon>
    </lineage>
</organism>
<comment type="similarity">
    <text evidence="5">Belongs to the CbiD family.</text>
</comment>
<evidence type="ECO:0000256" key="4">
    <source>
        <dbReference type="ARBA" id="ARBA00022691"/>
    </source>
</evidence>
<comment type="catalytic activity">
    <reaction evidence="5">
        <text>Co-precorrin-5B + S-adenosyl-L-methionine = Co-precorrin-6A + S-adenosyl-L-homocysteine</text>
        <dbReference type="Rhea" id="RHEA:26285"/>
        <dbReference type="ChEBI" id="CHEBI:57856"/>
        <dbReference type="ChEBI" id="CHEBI:59789"/>
        <dbReference type="ChEBI" id="CHEBI:60063"/>
        <dbReference type="ChEBI" id="CHEBI:60064"/>
        <dbReference type="EC" id="2.1.1.195"/>
    </reaction>
</comment>
<keyword evidence="1 5" id="KW-0169">Cobalamin biosynthesis</keyword>
<name>A0ABW1RFN7_9LACO</name>
<gene>
    <name evidence="5 6" type="primary">cbiD</name>
    <name evidence="6" type="ORF">ACFQGP_05030</name>
</gene>
<dbReference type="EC" id="2.1.1.195" evidence="5"/>
<dbReference type="InterPro" id="IPR002748">
    <property type="entry name" value="CbiD"/>
</dbReference>
<dbReference type="GO" id="GO:0008168">
    <property type="term" value="F:methyltransferase activity"/>
    <property type="evidence" value="ECO:0007669"/>
    <property type="project" value="UniProtKB-KW"/>
</dbReference>
<dbReference type="HAMAP" id="MF_00787">
    <property type="entry name" value="CbiD"/>
    <property type="match status" value="1"/>
</dbReference>
<reference evidence="7" key="1">
    <citation type="journal article" date="2019" name="Int. J. Syst. Evol. Microbiol.">
        <title>The Global Catalogue of Microorganisms (GCM) 10K type strain sequencing project: providing services to taxonomists for standard genome sequencing and annotation.</title>
        <authorList>
            <consortium name="The Broad Institute Genomics Platform"/>
            <consortium name="The Broad Institute Genome Sequencing Center for Infectious Disease"/>
            <person name="Wu L."/>
            <person name="Ma J."/>
        </authorList>
    </citation>
    <scope>NUCLEOTIDE SEQUENCE [LARGE SCALE GENOMIC DNA]</scope>
    <source>
        <strain evidence="7">CCM 8904</strain>
    </source>
</reference>
<comment type="caution">
    <text evidence="6">The sequence shown here is derived from an EMBL/GenBank/DDBJ whole genome shotgun (WGS) entry which is preliminary data.</text>
</comment>
<keyword evidence="7" id="KW-1185">Reference proteome</keyword>
<evidence type="ECO:0000313" key="6">
    <source>
        <dbReference type="EMBL" id="MFC6169944.1"/>
    </source>
</evidence>
<evidence type="ECO:0000256" key="2">
    <source>
        <dbReference type="ARBA" id="ARBA00022603"/>
    </source>
</evidence>
<dbReference type="Pfam" id="PF01888">
    <property type="entry name" value="CbiD"/>
    <property type="match status" value="1"/>
</dbReference>
<dbReference type="Proteomes" id="UP001596289">
    <property type="component" value="Unassembled WGS sequence"/>
</dbReference>
<dbReference type="EMBL" id="JBHSSL010000027">
    <property type="protein sequence ID" value="MFC6169944.1"/>
    <property type="molecule type" value="Genomic_DNA"/>
</dbReference>
<dbReference type="SUPFAM" id="SSF111342">
    <property type="entry name" value="CbiD-like"/>
    <property type="match status" value="1"/>
</dbReference>
<dbReference type="PANTHER" id="PTHR35863:SF1">
    <property type="entry name" value="COBALT-PRECORRIN-5B C(1)-METHYLTRANSFERASE"/>
    <property type="match status" value="1"/>
</dbReference>
<comment type="pathway">
    <text evidence="5">Cofactor biosynthesis; adenosylcobalamin biosynthesis; cob(II)yrinate a,c-diamide from sirohydrochlorin (anaerobic route): step 6/10.</text>
</comment>
<keyword evidence="3 5" id="KW-0808">Transferase</keyword>
<keyword evidence="4 5" id="KW-0949">S-adenosyl-L-methionine</keyword>
<protein>
    <recommendedName>
        <fullName evidence="5">Cobalt-precorrin-5B C(1)-methyltransferase</fullName>
        <ecNumber evidence="5">2.1.1.195</ecNumber>
    </recommendedName>
    <alternativeName>
        <fullName evidence="5">Cobalt-precorrin-6A synthase</fullName>
    </alternativeName>
</protein>
<sequence length="379" mass="41303">MINLADEEKYVYYNGRALRKGFTTGTTATAAAVAATKALLDQTAQDTVRVTAANGQQVDFEIKDCHFDEHEASIAIQKDGGDDQDATDGMLIYATVTLRDDNQIVLDGGKGVGRVTQAGLANPVGMAAINPTPRKMIKQSVRATLGEDRGANVIISAPEGEEVAKLTYNPKLGIVGGISILGTSGIVTPMSEESWKHSITIEMNIHRKRGDKDLILTPGNYGEDFLKDQMHIPVTKQVQMSNFVGYVLHEVQRLQFEKLLIVGDLGKLIKVSAGIFSTHSKDADARAEIMVANLALMGAPTELLQKVYQCLTTISMIELINQAGYQGVYQMIVDKIKLRADKLLAHRKPYVDIDVVIFSNKTGFLAATKPLAEIEGQWQ</sequence>